<dbReference type="Gene3D" id="1.10.390.10">
    <property type="entry name" value="Neutral Protease Domain 2"/>
    <property type="match status" value="1"/>
</dbReference>
<comment type="similarity">
    <text evidence="2">Belongs to the TAF2 family.</text>
</comment>
<evidence type="ECO:0000256" key="4">
    <source>
        <dbReference type="ARBA" id="ARBA00023015"/>
    </source>
</evidence>
<protein>
    <recommendedName>
        <fullName evidence="3">Transcription initiation factor TFIID subunit 2</fullName>
    </recommendedName>
</protein>
<dbReference type="OrthoDB" id="308861at2759"/>
<dbReference type="GO" id="GO:0003682">
    <property type="term" value="F:chromatin binding"/>
    <property type="evidence" value="ECO:0007669"/>
    <property type="project" value="TreeGrafter"/>
</dbReference>
<comment type="caution">
    <text evidence="11">The sequence shown here is derived from an EMBL/GenBank/DDBJ whole genome shotgun (WGS) entry which is preliminary data.</text>
</comment>
<dbReference type="PANTHER" id="PTHR15137:SF9">
    <property type="entry name" value="TRANSCRIPTION INITIATION FACTOR TFIID SUBUNIT 2"/>
    <property type="match status" value="1"/>
</dbReference>
<dbReference type="Proteomes" id="UP000185944">
    <property type="component" value="Unassembled WGS sequence"/>
</dbReference>
<keyword evidence="11" id="KW-0396">Initiation factor</keyword>
<dbReference type="InterPro" id="IPR036427">
    <property type="entry name" value="Bromodomain-like_sf"/>
</dbReference>
<sequence>MRIKHQKNILFIDPRQKTYSGSSVYEIALQTSSTIRMKSIELEIVKVQVLEMKTWKEAPHTGGHISLPEGTTEATVRIVFVGKENNQSIDFYQSKDLAHIEFVGSPVEGQSESLFPALQSENEQYDIEMVYIVPNISTFLVVSSGTLAGIHDGGSTKTFHYQMEQGRAQDIVFSGGLYEEFQSGKVSIYMPARFSDKYASGRKETFEVLKSSQTALHAALEHKLPIARMLVVFSMCEIEEAVGRNCAVMNISQIIIPEAIDQCFSAIHTLAKIITHQYFGVLAYATAATDVWIYTGLSEHLSMYLVELFLGVNEVRYELNRRIEYIHREDIEEPPLASPERSRHSFRSEFFVKKSGAFMRVLENNLTRAFMQKIMKEVLDLRTATTQDLMRIVKGITGKDLRTLFDFYIYRAGIPTVIAQIEQNTRIGGFSVSLRQKCYSVHPDANRHITGNICVRVYETDSVLDHMLFIGSTPIAHELSCHQRSLRKKQRGSEEGSSLLWIRIDPGLEWMKIAVVEQADYMFAEQLVSEKDAYGQMEALSGMQKNPSESICAVLERVMADPQVFYKVSLTAGILLAKSINEESGYFGFQRVVQYFINNYCIQNTTIVKTNDFSQFRSYFMQKNIASSMSLCQLDATKTLGGRAVRAKNVVSAFLLNLIRYNDNTGNGFDDSFYLADIITALALALCSDAYLDTTPFVLEIERLRKKDLIFPSHQNVVTVASIKALTRLAMQGHLEVSPAGLVGYIAPENFYKVRMAACESLILLHLDKGILPLILDTMVTEVRIVRVYVLKTLQGALRCASLPLFKHIAEERARIEKLPAIFTGDSETETLVDAILQLLSDNTEIVTDAFGEETAIHDLSSDEPEQAQPKIAIKLSKPLVVRIPLAGIPSVHSTASAHQSAPEYSPELTRTPTKQAPGPKTSTQAPQPAIPQKTPPTPPTATPVPVPLSEAEINQLYLQDEHLEKYLLDKTPSEGMNTLLAVLKTNKAHGLIVQNGKKALSTLGITLQTLNTIPNDLAPEVAIVSLATAAKASEKKPFIHTLCYQVSKVFVEFFTTSQYDTSAYNTVKYFQAYFEREYASTHQLAEEPFHKIDTHLEGSAPGRCFLIERVEQIMLLDQHGIFTVPIDVEKLKAYKYQEIIRRPLDLLGIKEALLANTYVMVECLLADVLQVFDNCTTYNQKDSSIFKEAENLKKQALPILQEALTHFTETVSLTDVLAEISQELIVPEYQIFHERVDHAAYPQYYTVVARPMTLQQVRERAQGGQYKNIAHFEADIQKIHVSSTQYNGSISEITKLSKKLTTHVQSRLKQAFPWHKSPYVKRAASKQSNRQ</sequence>
<dbReference type="SMART" id="SM00297">
    <property type="entry name" value="BROMO"/>
    <property type="match status" value="2"/>
</dbReference>
<dbReference type="Pfam" id="PF25316">
    <property type="entry name" value="TAF2_3rd"/>
    <property type="match status" value="1"/>
</dbReference>
<dbReference type="Pfam" id="PF00439">
    <property type="entry name" value="Bromodomain"/>
    <property type="match status" value="2"/>
</dbReference>
<dbReference type="InterPro" id="IPR027268">
    <property type="entry name" value="Peptidase_M4/M1_CTD_sf"/>
</dbReference>
<evidence type="ECO:0000256" key="7">
    <source>
        <dbReference type="ARBA" id="ARBA00023242"/>
    </source>
</evidence>
<dbReference type="InterPro" id="IPR037813">
    <property type="entry name" value="TAF2"/>
</dbReference>
<dbReference type="STRING" id="1805483.A0A177EIF1"/>
<gene>
    <name evidence="11" type="ORF">NEDG_02153</name>
</gene>
<dbReference type="GeneID" id="93648503"/>
<organism evidence="11 12">
    <name type="scientific">Nematocida displodere</name>
    <dbReference type="NCBI Taxonomy" id="1805483"/>
    <lineage>
        <taxon>Eukaryota</taxon>
        <taxon>Fungi</taxon>
        <taxon>Fungi incertae sedis</taxon>
        <taxon>Microsporidia</taxon>
        <taxon>Nematocida</taxon>
    </lineage>
</organism>
<feature type="domain" description="Bromo" evidence="10">
    <location>
        <begin position="1123"/>
        <end position="1187"/>
    </location>
</feature>
<evidence type="ECO:0000256" key="8">
    <source>
        <dbReference type="PROSITE-ProRule" id="PRU00035"/>
    </source>
</evidence>
<evidence type="ECO:0000256" key="6">
    <source>
        <dbReference type="ARBA" id="ARBA00023163"/>
    </source>
</evidence>
<keyword evidence="7" id="KW-0539">Nucleus</keyword>
<dbReference type="Pfam" id="PF25577">
    <property type="entry name" value="TPR_TAF2_C"/>
    <property type="match status" value="1"/>
</dbReference>
<keyword evidence="5 8" id="KW-0103">Bromodomain</keyword>
<evidence type="ECO:0000313" key="12">
    <source>
        <dbReference type="Proteomes" id="UP000185944"/>
    </source>
</evidence>
<dbReference type="InterPro" id="IPR042097">
    <property type="entry name" value="Aminopeptidase_N-like_N_sf"/>
</dbReference>
<dbReference type="GO" id="GO:0003743">
    <property type="term" value="F:translation initiation factor activity"/>
    <property type="evidence" value="ECO:0007669"/>
    <property type="project" value="UniProtKB-KW"/>
</dbReference>
<reference evidence="11 12" key="1">
    <citation type="submission" date="2016-02" db="EMBL/GenBank/DDBJ databases">
        <title>Discovery of a natural microsporidian pathogen with a broad tissue tropism in Caenorhabditis elegans.</title>
        <authorList>
            <person name="Luallen R.J."/>
            <person name="Reinke A.W."/>
            <person name="Tong L."/>
            <person name="Botts M.R."/>
            <person name="Felix M.-A."/>
            <person name="Troemel E.R."/>
        </authorList>
    </citation>
    <scope>NUCLEOTIDE SEQUENCE [LARGE SCALE GENOMIC DNA]</scope>
    <source>
        <strain evidence="11 12">JUm2807</strain>
    </source>
</reference>
<dbReference type="RefSeq" id="XP_067544764.1">
    <property type="nucleotide sequence ID" value="XM_067689571.1"/>
</dbReference>
<evidence type="ECO:0000256" key="1">
    <source>
        <dbReference type="ARBA" id="ARBA00004123"/>
    </source>
</evidence>
<dbReference type="PROSITE" id="PS50014">
    <property type="entry name" value="BROMODOMAIN_2"/>
    <property type="match status" value="2"/>
</dbReference>
<dbReference type="GO" id="GO:0016251">
    <property type="term" value="F:RNA polymerase II general transcription initiation factor activity"/>
    <property type="evidence" value="ECO:0007669"/>
    <property type="project" value="TreeGrafter"/>
</dbReference>
<dbReference type="Gene3D" id="1.20.920.10">
    <property type="entry name" value="Bromodomain-like"/>
    <property type="match status" value="2"/>
</dbReference>
<evidence type="ECO:0000256" key="2">
    <source>
        <dbReference type="ARBA" id="ARBA00010937"/>
    </source>
</evidence>
<dbReference type="PANTHER" id="PTHR15137">
    <property type="entry name" value="TRANSCRIPTION INITIATION FACTOR TFIID"/>
    <property type="match status" value="1"/>
</dbReference>
<keyword evidence="12" id="KW-1185">Reference proteome</keyword>
<dbReference type="GO" id="GO:0006367">
    <property type="term" value="P:transcription initiation at RNA polymerase II promoter"/>
    <property type="evidence" value="ECO:0007669"/>
    <property type="project" value="TreeGrafter"/>
</dbReference>
<dbReference type="InterPro" id="IPR057991">
    <property type="entry name" value="TPR_TAF2_C"/>
</dbReference>
<evidence type="ECO:0000256" key="5">
    <source>
        <dbReference type="ARBA" id="ARBA00023117"/>
    </source>
</evidence>
<comment type="subcellular location">
    <subcellularLocation>
        <location evidence="1">Nucleus</location>
    </subcellularLocation>
</comment>
<keyword evidence="11" id="KW-0648">Protein biosynthesis</keyword>
<keyword evidence="6" id="KW-0804">Transcription</keyword>
<feature type="compositionally biased region" description="Pro residues" evidence="9">
    <location>
        <begin position="934"/>
        <end position="944"/>
    </location>
</feature>
<proteinExistence type="inferred from homology"/>
<dbReference type="SUPFAM" id="SSF55486">
    <property type="entry name" value="Metalloproteases ('zincins'), catalytic domain"/>
    <property type="match status" value="1"/>
</dbReference>
<dbReference type="GO" id="GO:0006325">
    <property type="term" value="P:chromatin organization"/>
    <property type="evidence" value="ECO:0007669"/>
    <property type="project" value="UniProtKB-ARBA"/>
</dbReference>
<dbReference type="GO" id="GO:0000976">
    <property type="term" value="F:transcription cis-regulatory region binding"/>
    <property type="evidence" value="ECO:0007669"/>
    <property type="project" value="TreeGrafter"/>
</dbReference>
<dbReference type="SUPFAM" id="SSF47370">
    <property type="entry name" value="Bromodomain"/>
    <property type="match status" value="2"/>
</dbReference>
<evidence type="ECO:0000256" key="9">
    <source>
        <dbReference type="SAM" id="MobiDB-lite"/>
    </source>
</evidence>
<dbReference type="InterPro" id="IPR057345">
    <property type="entry name" value="Ig-like_TAF2"/>
</dbReference>
<dbReference type="Gene3D" id="2.60.40.1730">
    <property type="entry name" value="tricorn interacting facor f3 domain"/>
    <property type="match status" value="1"/>
</dbReference>
<feature type="region of interest" description="Disordered" evidence="9">
    <location>
        <begin position="893"/>
        <end position="944"/>
    </location>
</feature>
<accession>A0A177EIF1</accession>
<evidence type="ECO:0000259" key="10">
    <source>
        <dbReference type="PROSITE" id="PS50014"/>
    </source>
</evidence>
<dbReference type="EMBL" id="LTDL01000025">
    <property type="protein sequence ID" value="OAG30759.1"/>
    <property type="molecule type" value="Genomic_DNA"/>
</dbReference>
<feature type="domain" description="Bromo" evidence="10">
    <location>
        <begin position="1225"/>
        <end position="1295"/>
    </location>
</feature>
<feature type="compositionally biased region" description="Low complexity" evidence="9">
    <location>
        <begin position="924"/>
        <end position="933"/>
    </location>
</feature>
<dbReference type="InterPro" id="IPR001487">
    <property type="entry name" value="Bromodomain"/>
</dbReference>
<keyword evidence="4" id="KW-0805">Transcription regulation</keyword>
<dbReference type="VEuPathDB" id="MicrosporidiaDB:NEDG_02153"/>
<name>A0A177EIF1_9MICR</name>
<dbReference type="GO" id="GO:0005669">
    <property type="term" value="C:transcription factor TFIID complex"/>
    <property type="evidence" value="ECO:0007669"/>
    <property type="project" value="InterPro"/>
</dbReference>
<evidence type="ECO:0000256" key="3">
    <source>
        <dbReference type="ARBA" id="ARBA00017363"/>
    </source>
</evidence>
<evidence type="ECO:0000313" key="11">
    <source>
        <dbReference type="EMBL" id="OAG30759.1"/>
    </source>
</evidence>